<dbReference type="OrthoDB" id="2431447at2759"/>
<dbReference type="InterPro" id="IPR012337">
    <property type="entry name" value="RNaseH-like_sf"/>
</dbReference>
<name>A0A9P3PNM5_LYOSH</name>
<protein>
    <submittedName>
        <fullName evidence="3">Encoded by</fullName>
    </submittedName>
</protein>
<dbReference type="GO" id="GO:0003677">
    <property type="term" value="F:DNA binding"/>
    <property type="evidence" value="ECO:0007669"/>
    <property type="project" value="InterPro"/>
</dbReference>
<accession>A0A9P3PNM5</accession>
<evidence type="ECO:0000259" key="2">
    <source>
        <dbReference type="Pfam" id="PF13358"/>
    </source>
</evidence>
<dbReference type="Pfam" id="PF01498">
    <property type="entry name" value="HTH_Tnp_Tc3_2"/>
    <property type="match status" value="1"/>
</dbReference>
<dbReference type="PANTHER" id="PTHR23022:SF135">
    <property type="entry name" value="SI:DKEY-77F5.3"/>
    <property type="match status" value="1"/>
</dbReference>
<dbReference type="Pfam" id="PF13358">
    <property type="entry name" value="DDE_3"/>
    <property type="match status" value="1"/>
</dbReference>
<dbReference type="InterPro" id="IPR052338">
    <property type="entry name" value="Transposase_5"/>
</dbReference>
<dbReference type="Gene3D" id="3.30.420.10">
    <property type="entry name" value="Ribonuclease H-like superfamily/Ribonuclease H"/>
    <property type="match status" value="1"/>
</dbReference>
<evidence type="ECO:0000259" key="1">
    <source>
        <dbReference type="Pfam" id="PF01498"/>
    </source>
</evidence>
<feature type="domain" description="Tc1-like transposase DDE" evidence="2">
    <location>
        <begin position="245"/>
        <end position="300"/>
    </location>
</feature>
<reference evidence="3" key="1">
    <citation type="submission" date="2022-07" db="EMBL/GenBank/DDBJ databases">
        <title>The genome of Lyophyllum shimeji provides insight into the initial evolution of ectomycorrhizal fungal genome.</title>
        <authorList>
            <person name="Kobayashi Y."/>
            <person name="Shibata T."/>
            <person name="Hirakawa H."/>
            <person name="Shigenobu S."/>
            <person name="Nishiyama T."/>
            <person name="Yamada A."/>
            <person name="Hasebe M."/>
            <person name="Kawaguchi M."/>
        </authorList>
    </citation>
    <scope>NUCLEOTIDE SEQUENCE</scope>
    <source>
        <strain evidence="3">AT787</strain>
    </source>
</reference>
<comment type="caution">
    <text evidence="3">The sequence shown here is derived from an EMBL/GenBank/DDBJ whole genome shotgun (WGS) entry which is preliminary data.</text>
</comment>
<dbReference type="InterPro" id="IPR002492">
    <property type="entry name" value="Transposase_Tc1-like"/>
</dbReference>
<proteinExistence type="predicted"/>
<dbReference type="SUPFAM" id="SSF46689">
    <property type="entry name" value="Homeodomain-like"/>
    <property type="match status" value="1"/>
</dbReference>
<evidence type="ECO:0000313" key="4">
    <source>
        <dbReference type="Proteomes" id="UP001063166"/>
    </source>
</evidence>
<dbReference type="GO" id="GO:0006313">
    <property type="term" value="P:DNA transposition"/>
    <property type="evidence" value="ECO:0007669"/>
    <property type="project" value="InterPro"/>
</dbReference>
<sequence length="351" mass="40280">MDENRRPYTLHDTPTKNQFIGSIKAGLSINKAADLHDLPLSTAYRLAKTYEQIGTVSTRPRPGRPKKLTERDKRLLVRNARKTRRAPFAELANSLQLNVSASTVRRRLAEEGYHRRVARKCPFLRKDQKNSRMYWVRLYRLWGEVEWGKVEFSDECYVHLDDVRGRVWITRRVDEVLEEDCLAPTFSQSSIRVMVWGVIILGQKGPLVVLDYPGGRGGGMNTKRYQEQVLDGALLDFHTRMKALKGNVIFQQDNAPSHKSKGTKQWFASHGIPLLYHPSGSPDLNPIERVWHDLKTCLRALPHPPTSVEGLKRAIRQAWDEIPVEDIDKHIRRMPDRVAAVRAARGGHTNF</sequence>
<dbReference type="SUPFAM" id="SSF53098">
    <property type="entry name" value="Ribonuclease H-like"/>
    <property type="match status" value="1"/>
</dbReference>
<dbReference type="EMBL" id="BRPK01000005">
    <property type="protein sequence ID" value="GLB38612.1"/>
    <property type="molecule type" value="Genomic_DNA"/>
</dbReference>
<feature type="domain" description="Transposase Tc1-like" evidence="1">
    <location>
        <begin position="73"/>
        <end position="139"/>
    </location>
</feature>
<organism evidence="3 4">
    <name type="scientific">Lyophyllum shimeji</name>
    <name type="common">Hon-shimeji</name>
    <name type="synonym">Tricholoma shimeji</name>
    <dbReference type="NCBI Taxonomy" id="47721"/>
    <lineage>
        <taxon>Eukaryota</taxon>
        <taxon>Fungi</taxon>
        <taxon>Dikarya</taxon>
        <taxon>Basidiomycota</taxon>
        <taxon>Agaricomycotina</taxon>
        <taxon>Agaricomycetes</taxon>
        <taxon>Agaricomycetidae</taxon>
        <taxon>Agaricales</taxon>
        <taxon>Tricholomatineae</taxon>
        <taxon>Lyophyllaceae</taxon>
        <taxon>Lyophyllum</taxon>
    </lineage>
</organism>
<keyword evidence="4" id="KW-1185">Reference proteome</keyword>
<dbReference type="GO" id="GO:0015074">
    <property type="term" value="P:DNA integration"/>
    <property type="evidence" value="ECO:0007669"/>
    <property type="project" value="InterPro"/>
</dbReference>
<evidence type="ECO:0000313" key="3">
    <source>
        <dbReference type="EMBL" id="GLB38612.1"/>
    </source>
</evidence>
<dbReference type="AlphaFoldDB" id="A0A9P3PNM5"/>
<dbReference type="PANTHER" id="PTHR23022">
    <property type="entry name" value="TRANSPOSABLE ELEMENT-RELATED"/>
    <property type="match status" value="1"/>
</dbReference>
<dbReference type="InterPro" id="IPR009057">
    <property type="entry name" value="Homeodomain-like_sf"/>
</dbReference>
<dbReference type="InterPro" id="IPR036397">
    <property type="entry name" value="RNaseH_sf"/>
</dbReference>
<dbReference type="InterPro" id="IPR038717">
    <property type="entry name" value="Tc1-like_DDE_dom"/>
</dbReference>
<gene>
    <name evidence="3" type="ORF">LshimejAT787_0504770</name>
</gene>
<dbReference type="Proteomes" id="UP001063166">
    <property type="component" value="Unassembled WGS sequence"/>
</dbReference>